<proteinExistence type="predicted"/>
<feature type="compositionally biased region" description="Basic and acidic residues" evidence="1">
    <location>
        <begin position="453"/>
        <end position="470"/>
    </location>
</feature>
<feature type="compositionally biased region" description="Basic and acidic residues" evidence="1">
    <location>
        <begin position="121"/>
        <end position="165"/>
    </location>
</feature>
<feature type="compositionally biased region" description="Basic and acidic residues" evidence="1">
    <location>
        <begin position="320"/>
        <end position="391"/>
    </location>
</feature>
<feature type="region of interest" description="Disordered" evidence="1">
    <location>
        <begin position="578"/>
        <end position="597"/>
    </location>
</feature>
<dbReference type="EMBL" id="UZAH01028530">
    <property type="protein sequence ID" value="VDP00768.1"/>
    <property type="molecule type" value="Genomic_DNA"/>
</dbReference>
<dbReference type="Proteomes" id="UP000050761">
    <property type="component" value="Unassembled WGS sequence"/>
</dbReference>
<feature type="compositionally biased region" description="Basic and acidic residues" evidence="1">
    <location>
        <begin position="400"/>
        <end position="416"/>
    </location>
</feature>
<dbReference type="OrthoDB" id="5867210at2759"/>
<evidence type="ECO:0000313" key="2">
    <source>
        <dbReference type="EMBL" id="VDP00768.1"/>
    </source>
</evidence>
<feature type="region of interest" description="Disordered" evidence="1">
    <location>
        <begin position="298"/>
        <end position="516"/>
    </location>
</feature>
<feature type="compositionally biased region" description="Basic and acidic residues" evidence="1">
    <location>
        <begin position="427"/>
        <end position="444"/>
    </location>
</feature>
<evidence type="ECO:0000313" key="4">
    <source>
        <dbReference type="WBParaSite" id="HPBE_0001478801-mRNA-1"/>
    </source>
</evidence>
<feature type="region of interest" description="Disordered" evidence="1">
    <location>
        <begin position="618"/>
        <end position="640"/>
    </location>
</feature>
<keyword evidence="3" id="KW-1185">Reference proteome</keyword>
<feature type="region of interest" description="Disordered" evidence="1">
    <location>
        <begin position="234"/>
        <end position="261"/>
    </location>
</feature>
<dbReference type="WBParaSite" id="HPBE_0001478801-mRNA-1">
    <property type="protein sequence ID" value="HPBE_0001478801-mRNA-1"/>
    <property type="gene ID" value="HPBE_0001478801"/>
</dbReference>
<gene>
    <name evidence="2" type="ORF">HPBE_LOCUS14789</name>
</gene>
<feature type="compositionally biased region" description="Basic and acidic residues" evidence="1">
    <location>
        <begin position="578"/>
        <end position="587"/>
    </location>
</feature>
<accession>A0A3P8AV73</accession>
<reference evidence="2 3" key="1">
    <citation type="submission" date="2018-11" db="EMBL/GenBank/DDBJ databases">
        <authorList>
            <consortium name="Pathogen Informatics"/>
        </authorList>
    </citation>
    <scope>NUCLEOTIDE SEQUENCE [LARGE SCALE GENOMIC DNA]</scope>
</reference>
<feature type="compositionally biased region" description="Basic and acidic residues" evidence="1">
    <location>
        <begin position="177"/>
        <end position="210"/>
    </location>
</feature>
<reference evidence="4" key="2">
    <citation type="submission" date="2019-09" db="UniProtKB">
        <authorList>
            <consortium name="WormBaseParasite"/>
        </authorList>
    </citation>
    <scope>IDENTIFICATION</scope>
</reference>
<feature type="compositionally biased region" description="Basic and acidic residues" evidence="1">
    <location>
        <begin position="298"/>
        <end position="307"/>
    </location>
</feature>
<dbReference type="AlphaFoldDB" id="A0A3P8AV73"/>
<evidence type="ECO:0000313" key="3">
    <source>
        <dbReference type="Proteomes" id="UP000050761"/>
    </source>
</evidence>
<feature type="region of interest" description="Disordered" evidence="1">
    <location>
        <begin position="121"/>
        <end position="218"/>
    </location>
</feature>
<organism evidence="2">
    <name type="scientific">Heligmosomoides polygyrus</name>
    <name type="common">Parasitic roundworm</name>
    <dbReference type="NCBI Taxonomy" id="6339"/>
    <lineage>
        <taxon>Eukaryota</taxon>
        <taxon>Metazoa</taxon>
        <taxon>Ecdysozoa</taxon>
        <taxon>Nematoda</taxon>
        <taxon>Chromadorea</taxon>
        <taxon>Rhabditida</taxon>
        <taxon>Rhabditina</taxon>
        <taxon>Rhabditomorpha</taxon>
        <taxon>Strongyloidea</taxon>
        <taxon>Heligmosomidae</taxon>
        <taxon>Heligmosomoides</taxon>
    </lineage>
</organism>
<evidence type="ECO:0000256" key="1">
    <source>
        <dbReference type="SAM" id="MobiDB-lite"/>
    </source>
</evidence>
<sequence length="640" mass="73947">MFPQRDSYFGGSGRFPSYPERKTGVRQVSCGVQIPCTTFHLIRGYRTEDLREQLGVVIGGKKIIALLAEYQATTGGVKDHHLHGVALPLLTEDLCTRHTMRDDLVIHQAARLQLKLMAQQKAEEGLGEPHPDKEERKPVILKEDEKKKQTGGETSKVKEGQKDATSKGTKKSSATGSDDHVSKPNRAEKEAQRSPENQDDKQPRKDEAPPKGDTLVLKKNFEEVHMLGREKAASVAAPYPVKSGEPTLPVVPVGPVPRVPVPRASYDVERTTAVRYPTRLTDFGERKAPVPLGKRAVEREFIEEPDTRRRRPQYYDEEEPRSYPRRGIDREETEVGRRKVQFYDREEPSPRIERDMDREEADAPRRRTHYYEEDEPRLERSMNREGTESPRKRAQYFEENDSRARLERREETEVPKKRPQYYEEEEPRTPVERNMEREETDSPRRRPQYYEEGEPRRRPERNVEREEPAARRRNPLYYDEDEPTSYPERNMAREPPRPKSRTTIDPNQFVEELSDSEDWDQIAEVVNAPRMRSPFDDDLGRPGKTTTFFYVKKKSFFRMEYPSIAPKIYFSGHSKERTREEPVEEKGPVQAHIAPAKPLFGDTGVGVGWRHESAAPLIPEPPARYRPAGGVVSQHGGYFD</sequence>
<protein>
    <submittedName>
        <fullName evidence="4">Doublecortin domain-containing protein</fullName>
    </submittedName>
</protein>
<name>A0A3P8AV73_HELPZ</name>